<accession>A0A1M5NST0</accession>
<dbReference type="PANTHER" id="PTHR43798">
    <property type="entry name" value="MONOACYLGLYCEROL LIPASE"/>
    <property type="match status" value="1"/>
</dbReference>
<dbReference type="STRING" id="1508389.SAMN05444003_1577"/>
<keyword evidence="3" id="KW-1185">Reference proteome</keyword>
<evidence type="ECO:0000313" key="3">
    <source>
        <dbReference type="Proteomes" id="UP000184074"/>
    </source>
</evidence>
<dbReference type="InterPro" id="IPR029058">
    <property type="entry name" value="AB_hydrolase_fold"/>
</dbReference>
<name>A0A1M5NST0_9RHOB</name>
<dbReference type="PANTHER" id="PTHR43798:SF33">
    <property type="entry name" value="HYDROLASE, PUTATIVE (AFU_ORTHOLOGUE AFUA_2G14860)-RELATED"/>
    <property type="match status" value="1"/>
</dbReference>
<dbReference type="Pfam" id="PF12697">
    <property type="entry name" value="Abhydrolase_6"/>
    <property type="match status" value="1"/>
</dbReference>
<reference evidence="2 3" key="1">
    <citation type="submission" date="2016-11" db="EMBL/GenBank/DDBJ databases">
        <authorList>
            <person name="Jaros S."/>
            <person name="Januszkiewicz K."/>
            <person name="Wedrychowicz H."/>
        </authorList>
    </citation>
    <scope>NUCLEOTIDE SEQUENCE [LARGE SCALE GENOMIC DNA]</scope>
    <source>
        <strain evidence="2 3">DSM 28715</strain>
    </source>
</reference>
<evidence type="ECO:0000259" key="1">
    <source>
        <dbReference type="Pfam" id="PF12697"/>
    </source>
</evidence>
<dbReference type="Gene3D" id="3.40.50.1820">
    <property type="entry name" value="alpha/beta hydrolase"/>
    <property type="match status" value="1"/>
</dbReference>
<gene>
    <name evidence="2" type="ORF">SAMN05444003_1577</name>
</gene>
<dbReference type="InterPro" id="IPR000073">
    <property type="entry name" value="AB_hydrolase_1"/>
</dbReference>
<organism evidence="2 3">
    <name type="scientific">Cognatiyoonia sediminum</name>
    <dbReference type="NCBI Taxonomy" id="1508389"/>
    <lineage>
        <taxon>Bacteria</taxon>
        <taxon>Pseudomonadati</taxon>
        <taxon>Pseudomonadota</taxon>
        <taxon>Alphaproteobacteria</taxon>
        <taxon>Rhodobacterales</taxon>
        <taxon>Paracoccaceae</taxon>
        <taxon>Cognatiyoonia</taxon>
    </lineage>
</organism>
<dbReference type="EMBL" id="FQXB01000001">
    <property type="protein sequence ID" value="SHG92592.1"/>
    <property type="molecule type" value="Genomic_DNA"/>
</dbReference>
<protein>
    <submittedName>
        <fullName evidence="2">Pimeloyl-ACP methyl ester carboxylesterase</fullName>
    </submittedName>
</protein>
<dbReference type="AlphaFoldDB" id="A0A1M5NST0"/>
<dbReference type="InterPro" id="IPR050266">
    <property type="entry name" value="AB_hydrolase_sf"/>
</dbReference>
<dbReference type="Proteomes" id="UP000184074">
    <property type="component" value="Unassembled WGS sequence"/>
</dbReference>
<sequence length="261" mass="27639">MPTEILAGRSANVLRMGAGGPAVLGIHCSLARSEALLPLIKTLAPSGRVTLFDMPGHGRSAPWDDEGDYQGVTAQQALELCTNPTHIIGHSFGATVALRAAVLAPELVSRLTLIEPVFFAAAKGTQAYEQHRRDFLPFEEAIAIGDTAKAAEVFNDMWGALSWSHSPAATRSALIDQIHLIPAGAPAIEEDNAELLTSGALEALDLPVTLIRGDKTQPIIADIHHALVRRLPNATDLIVKGAGHMLPITHPSETATLIKSS</sequence>
<feature type="domain" description="AB hydrolase-1" evidence="1">
    <location>
        <begin position="41"/>
        <end position="255"/>
    </location>
</feature>
<dbReference type="GO" id="GO:0016020">
    <property type="term" value="C:membrane"/>
    <property type="evidence" value="ECO:0007669"/>
    <property type="project" value="TreeGrafter"/>
</dbReference>
<evidence type="ECO:0000313" key="2">
    <source>
        <dbReference type="EMBL" id="SHG92592.1"/>
    </source>
</evidence>
<dbReference type="RefSeq" id="WP_242649007.1">
    <property type="nucleotide sequence ID" value="NZ_FQXB01000001.1"/>
</dbReference>
<dbReference type="SUPFAM" id="SSF53474">
    <property type="entry name" value="alpha/beta-Hydrolases"/>
    <property type="match status" value="1"/>
</dbReference>
<dbReference type="PRINTS" id="PR00111">
    <property type="entry name" value="ABHYDROLASE"/>
</dbReference>
<proteinExistence type="predicted"/>